<dbReference type="GO" id="GO:0005509">
    <property type="term" value="F:calcium ion binding"/>
    <property type="evidence" value="ECO:0007669"/>
    <property type="project" value="UniProtKB-UniRule"/>
</dbReference>
<keyword evidence="6" id="KW-1133">Transmembrane helix</keyword>
<dbReference type="CDD" id="cd11304">
    <property type="entry name" value="Cadherin_repeat"/>
    <property type="match status" value="1"/>
</dbReference>
<dbReference type="GO" id="GO:0007156">
    <property type="term" value="P:homophilic cell adhesion via plasma membrane adhesion molecules"/>
    <property type="evidence" value="ECO:0007669"/>
    <property type="project" value="InterPro"/>
</dbReference>
<keyword evidence="3 5" id="KW-0106">Calcium</keyword>
<protein>
    <recommendedName>
        <fullName evidence="7">Cadherin domain-containing protein</fullName>
    </recommendedName>
</protein>
<dbReference type="InterPro" id="IPR039808">
    <property type="entry name" value="Cadherin"/>
</dbReference>
<dbReference type="EMBL" id="CADCXU010007346">
    <property type="protein sequence ID" value="CAA9998829.1"/>
    <property type="molecule type" value="Genomic_DNA"/>
</dbReference>
<gene>
    <name evidence="8" type="ORF">NTEN_LOCUS5112</name>
</gene>
<reference evidence="8 9" key="1">
    <citation type="submission" date="2020-02" db="EMBL/GenBank/DDBJ databases">
        <authorList>
            <person name="Ferguson B K."/>
        </authorList>
    </citation>
    <scope>NUCLEOTIDE SEQUENCE [LARGE SCALE GENOMIC DNA]</scope>
</reference>
<dbReference type="FunFam" id="2.60.40.60:FF:000182">
    <property type="entry name" value="Blast:Putative neural-cadherin 2"/>
    <property type="match status" value="1"/>
</dbReference>
<dbReference type="InterPro" id="IPR015919">
    <property type="entry name" value="Cadherin-like_sf"/>
</dbReference>
<dbReference type="Proteomes" id="UP000479000">
    <property type="component" value="Unassembled WGS sequence"/>
</dbReference>
<name>A0A6H5G9A8_9HEMI</name>
<dbReference type="PRINTS" id="PR00205">
    <property type="entry name" value="CADHERIN"/>
</dbReference>
<comment type="subcellular location">
    <subcellularLocation>
        <location evidence="1">Membrane</location>
    </subcellularLocation>
</comment>
<dbReference type="InterPro" id="IPR020894">
    <property type="entry name" value="Cadherin_CS"/>
</dbReference>
<keyword evidence="6" id="KW-0812">Transmembrane</keyword>
<keyword evidence="9" id="KW-1185">Reference proteome</keyword>
<dbReference type="SMART" id="SM00112">
    <property type="entry name" value="CA"/>
    <property type="match status" value="1"/>
</dbReference>
<evidence type="ECO:0000259" key="7">
    <source>
        <dbReference type="PROSITE" id="PS50268"/>
    </source>
</evidence>
<dbReference type="Gene3D" id="2.60.40.60">
    <property type="entry name" value="Cadherins"/>
    <property type="match status" value="1"/>
</dbReference>
<feature type="transmembrane region" description="Helical" evidence="6">
    <location>
        <begin position="58"/>
        <end position="77"/>
    </location>
</feature>
<evidence type="ECO:0000256" key="4">
    <source>
        <dbReference type="ARBA" id="ARBA00023136"/>
    </source>
</evidence>
<dbReference type="GO" id="GO:0045296">
    <property type="term" value="F:cadherin binding"/>
    <property type="evidence" value="ECO:0007669"/>
    <property type="project" value="TreeGrafter"/>
</dbReference>
<dbReference type="OrthoDB" id="6615422at2759"/>
<dbReference type="SUPFAM" id="SSF49313">
    <property type="entry name" value="Cadherin-like"/>
    <property type="match status" value="2"/>
</dbReference>
<dbReference type="AlphaFoldDB" id="A0A6H5G9A8"/>
<keyword evidence="4 6" id="KW-0472">Membrane</keyword>
<dbReference type="PROSITE" id="PS50268">
    <property type="entry name" value="CADHERIN_2"/>
    <property type="match status" value="1"/>
</dbReference>
<evidence type="ECO:0000256" key="3">
    <source>
        <dbReference type="ARBA" id="ARBA00022837"/>
    </source>
</evidence>
<feature type="domain" description="Cadherin" evidence="7">
    <location>
        <begin position="98"/>
        <end position="206"/>
    </location>
</feature>
<proteinExistence type="predicted"/>
<dbReference type="GO" id="GO:0016342">
    <property type="term" value="C:catenin complex"/>
    <property type="evidence" value="ECO:0007669"/>
    <property type="project" value="TreeGrafter"/>
</dbReference>
<dbReference type="GO" id="GO:0016477">
    <property type="term" value="P:cell migration"/>
    <property type="evidence" value="ECO:0007669"/>
    <property type="project" value="TreeGrafter"/>
</dbReference>
<evidence type="ECO:0000256" key="6">
    <source>
        <dbReference type="SAM" id="Phobius"/>
    </source>
</evidence>
<dbReference type="PANTHER" id="PTHR24027:SF438">
    <property type="entry name" value="CADHERIN 23"/>
    <property type="match status" value="1"/>
</dbReference>
<evidence type="ECO:0000313" key="8">
    <source>
        <dbReference type="EMBL" id="CAA9998829.1"/>
    </source>
</evidence>
<evidence type="ECO:0000256" key="2">
    <source>
        <dbReference type="ARBA" id="ARBA00022737"/>
    </source>
</evidence>
<evidence type="ECO:0000313" key="9">
    <source>
        <dbReference type="Proteomes" id="UP000479000"/>
    </source>
</evidence>
<sequence length="282" mass="31527">MLFRLFFGGISTSNSTTGVSPFLTGLLIPEDWICPKKPFVSQGHRIPISFLRNCRIRCFVLVALLITTVAAMCRYLPICIIDRYFLLAHRKQTINQLVTATDGDKDRPQNIVYFLTGQGIDPDNPANSKFDINRTSGEIYVLKFRPSPVGRQSTPGITSPLDRDQPNGRPQWRFTVFAQDEGGEGLVGYADVQVNLKDINDNAPLFPQGVYFGNVTENGTAGTGTASIRVKDINDMPPMFTKDEWFTEVDETDGVNLPETPILTVTVHDEDETNKFQYKVNI</sequence>
<keyword evidence="2" id="KW-0677">Repeat</keyword>
<dbReference type="PANTHER" id="PTHR24027">
    <property type="entry name" value="CADHERIN-23"/>
    <property type="match status" value="1"/>
</dbReference>
<evidence type="ECO:0000256" key="5">
    <source>
        <dbReference type="PROSITE-ProRule" id="PRU00043"/>
    </source>
</evidence>
<evidence type="ECO:0000256" key="1">
    <source>
        <dbReference type="ARBA" id="ARBA00004370"/>
    </source>
</evidence>
<dbReference type="InterPro" id="IPR002126">
    <property type="entry name" value="Cadherin-like_dom"/>
</dbReference>
<organism evidence="8 9">
    <name type="scientific">Nesidiocoris tenuis</name>
    <dbReference type="NCBI Taxonomy" id="355587"/>
    <lineage>
        <taxon>Eukaryota</taxon>
        <taxon>Metazoa</taxon>
        <taxon>Ecdysozoa</taxon>
        <taxon>Arthropoda</taxon>
        <taxon>Hexapoda</taxon>
        <taxon>Insecta</taxon>
        <taxon>Pterygota</taxon>
        <taxon>Neoptera</taxon>
        <taxon>Paraneoptera</taxon>
        <taxon>Hemiptera</taxon>
        <taxon>Heteroptera</taxon>
        <taxon>Panheteroptera</taxon>
        <taxon>Cimicomorpha</taxon>
        <taxon>Miridae</taxon>
        <taxon>Dicyphina</taxon>
        <taxon>Nesidiocoris</taxon>
    </lineage>
</organism>
<dbReference type="PROSITE" id="PS00232">
    <property type="entry name" value="CADHERIN_1"/>
    <property type="match status" value="1"/>
</dbReference>
<accession>A0A6H5G9A8</accession>
<dbReference type="GO" id="GO:0008013">
    <property type="term" value="F:beta-catenin binding"/>
    <property type="evidence" value="ECO:0007669"/>
    <property type="project" value="TreeGrafter"/>
</dbReference>